<reference evidence="2 3" key="1">
    <citation type="submission" date="2020-03" db="EMBL/GenBank/DDBJ databases">
        <title>Sphingomonas sp. nov., isolated from fish.</title>
        <authorList>
            <person name="Hyun D.-W."/>
            <person name="Bae J.-W."/>
        </authorList>
    </citation>
    <scope>NUCLEOTIDE SEQUENCE [LARGE SCALE GENOMIC DNA]</scope>
    <source>
        <strain evidence="2 3">HDW15B</strain>
    </source>
</reference>
<dbReference type="RefSeq" id="WP_166411869.1">
    <property type="nucleotide sequence ID" value="NZ_CP049869.1"/>
</dbReference>
<organism evidence="2 3">
    <name type="scientific">Sphingomonas piscis</name>
    <dbReference type="NCBI Taxonomy" id="2714943"/>
    <lineage>
        <taxon>Bacteria</taxon>
        <taxon>Pseudomonadati</taxon>
        <taxon>Pseudomonadota</taxon>
        <taxon>Alphaproteobacteria</taxon>
        <taxon>Sphingomonadales</taxon>
        <taxon>Sphingomonadaceae</taxon>
        <taxon>Sphingomonas</taxon>
    </lineage>
</organism>
<dbReference type="KEGG" id="spii:G7077_11780"/>
<dbReference type="EMBL" id="CP049869">
    <property type="protein sequence ID" value="QIK79482.1"/>
    <property type="molecule type" value="Genomic_DNA"/>
</dbReference>
<sequence length="257" mass="27942">MPLHVMLALAATTAAPTQDAAAKPKVETSASAKADKKPDMDPMKAMALMMNVFDKFFPAGPEPDPARLAVARQATMTMFPKGTYAQAVNGFVDTMTDRVLNMSEADFAGMFPEEFAKKAGKDKKAGPPSTEPLRVMLAKKEPNFDAKLAAIRAFAGVMFVKLGDVAEPKFREGMARALARKFDDRQLAEIQTFLATPTGAAYSRQMVGLWFEPEVMRGSLQLMPDMMTMFPDLMKDGAAFDAQMKALDKPAAGTKKD</sequence>
<name>A0A6G7YRX2_9SPHN</name>
<feature type="region of interest" description="Disordered" evidence="1">
    <location>
        <begin position="20"/>
        <end position="39"/>
    </location>
</feature>
<evidence type="ECO:0000313" key="2">
    <source>
        <dbReference type="EMBL" id="QIK79482.1"/>
    </source>
</evidence>
<accession>A0A6G7YRX2</accession>
<gene>
    <name evidence="2" type="ORF">G7077_11780</name>
</gene>
<dbReference type="Proteomes" id="UP000503222">
    <property type="component" value="Chromosome"/>
</dbReference>
<proteinExistence type="predicted"/>
<dbReference type="AlphaFoldDB" id="A0A6G7YRX2"/>
<keyword evidence="3" id="KW-1185">Reference proteome</keyword>
<protein>
    <submittedName>
        <fullName evidence="2">DUF2059 domain-containing protein</fullName>
    </submittedName>
</protein>
<evidence type="ECO:0000313" key="3">
    <source>
        <dbReference type="Proteomes" id="UP000503222"/>
    </source>
</evidence>
<evidence type="ECO:0000256" key="1">
    <source>
        <dbReference type="SAM" id="MobiDB-lite"/>
    </source>
</evidence>